<sequence>MIKLSNKETGAFIGHISEQQLQYLIDNLVEEHDADQDYWLNRTQIETFKASGADAELVNLLEMAMGEADELEILWQHQG</sequence>
<dbReference type="Proteomes" id="UP000254069">
    <property type="component" value="Unassembled WGS sequence"/>
</dbReference>
<evidence type="ECO:0008006" key="3">
    <source>
        <dbReference type="Google" id="ProtNLM"/>
    </source>
</evidence>
<keyword evidence="2" id="KW-1185">Reference proteome</keyword>
<organism evidence="1 2">
    <name type="scientific">Shewanella algae</name>
    <dbReference type="NCBI Taxonomy" id="38313"/>
    <lineage>
        <taxon>Bacteria</taxon>
        <taxon>Pseudomonadati</taxon>
        <taxon>Pseudomonadota</taxon>
        <taxon>Gammaproteobacteria</taxon>
        <taxon>Alteromonadales</taxon>
        <taxon>Shewanellaceae</taxon>
        <taxon>Shewanella</taxon>
    </lineage>
</organism>
<dbReference type="AlphaFoldDB" id="A0A379Z857"/>
<dbReference type="RefSeq" id="WP_115389327.1">
    <property type="nucleotide sequence ID" value="NZ_JADZHB010000035.1"/>
</dbReference>
<reference evidence="1 2" key="1">
    <citation type="submission" date="2018-06" db="EMBL/GenBank/DDBJ databases">
        <authorList>
            <consortium name="Pathogen Informatics"/>
            <person name="Doyle S."/>
        </authorList>
    </citation>
    <scope>NUCLEOTIDE SEQUENCE [LARGE SCALE GENOMIC DNA]</scope>
    <source>
        <strain evidence="1 2">NCTC10738</strain>
    </source>
</reference>
<gene>
    <name evidence="1" type="ORF">NCTC10738_01097</name>
</gene>
<evidence type="ECO:0000313" key="2">
    <source>
        <dbReference type="Proteomes" id="UP000254069"/>
    </source>
</evidence>
<name>A0A379Z857_9GAMM</name>
<dbReference type="EMBL" id="UGYO01000001">
    <property type="protein sequence ID" value="SUI56262.1"/>
    <property type="molecule type" value="Genomic_DNA"/>
</dbReference>
<accession>A0A379Z857</accession>
<protein>
    <recommendedName>
        <fullName evidence="3">Galactosyldiacylglycerol synthase</fullName>
    </recommendedName>
</protein>
<evidence type="ECO:0000313" key="1">
    <source>
        <dbReference type="EMBL" id="SUI56262.1"/>
    </source>
</evidence>
<proteinExistence type="predicted"/>